<dbReference type="PIRSF" id="PIRSF000350">
    <property type="entry name" value="Mercury_reductase_MerA"/>
    <property type="match status" value="1"/>
</dbReference>
<sequence length="453" mass="50284">MKNYDVIVVGGGPGGYSLAAILAKNGKKVALFEQEFLGGTCVNRGCIPTKTILKSAKIKDYFDNSEKFGLNSSSNFNLEQIFQRAKNNSLKLQGAISQTLESSGVDIYKKKAKIVSKNTLIAENEQFSFEKLVIATGAKPRKIEIEGTDNINLLTSDDFFKSNVEFDELTIIGGGVISLEFAAFYASFGKKITIIEAGNRIFGNFDDSIAQAANFVLTKNNVKSFTNSKVLKYENNELLIESNGEIFRHPTKNILLAIGRQAINDSFSDLNLDLDSRGFLKTNEFMQTSVPNIYAIGDITGQMMLSTVAYKHGDIVAKHILTSKSDEKFKTELIPWAIYTNPEIAAVGKTEKKLISEKIDFQKVRIEAKNLPRAHANGEIDAGFIELFFEKGSFQILGANIFLEEASLLINQIALALLQKMTIFDLQKSAYTHPTLNESIYYICRNITFSNLK</sequence>
<reference evidence="12" key="1">
    <citation type="submission" date="2017-10" db="EMBL/GenBank/DDBJ databases">
        <title>Genome-wide analysis of the first isolated strain mycoplasma dispar GS01.</title>
        <authorList>
            <person name="Hao H."/>
            <person name="Chen S."/>
            <person name="Zhao P."/>
            <person name="Chu Y."/>
            <person name="Liu Y."/>
        </authorList>
    </citation>
    <scope>NUCLEOTIDE SEQUENCE [LARGE SCALE GENOMIC DNA]</scope>
    <source>
        <strain evidence="12">GS01</strain>
    </source>
</reference>
<dbReference type="PANTHER" id="PTHR22912:SF217">
    <property type="entry name" value="DIHYDROLIPOYL DEHYDROGENASE"/>
    <property type="match status" value="1"/>
</dbReference>
<dbReference type="Proteomes" id="UP000224629">
    <property type="component" value="Chromosome"/>
</dbReference>
<dbReference type="SUPFAM" id="SSF55424">
    <property type="entry name" value="FAD/NAD-linked reductases, dimerisation (C-terminal) domain"/>
    <property type="match status" value="1"/>
</dbReference>
<dbReference type="InterPro" id="IPR012999">
    <property type="entry name" value="Pyr_OxRdtase_I_AS"/>
</dbReference>
<keyword evidence="4 9" id="KW-0274">FAD</keyword>
<dbReference type="InterPro" id="IPR016156">
    <property type="entry name" value="FAD/NAD-linked_Rdtase_dimer_sf"/>
</dbReference>
<proteinExistence type="inferred from homology"/>
<organism evidence="12 13">
    <name type="scientific">Mesomycoplasma dispar</name>
    <dbReference type="NCBI Taxonomy" id="86660"/>
    <lineage>
        <taxon>Bacteria</taxon>
        <taxon>Bacillati</taxon>
        <taxon>Mycoplasmatota</taxon>
        <taxon>Mycoplasmoidales</taxon>
        <taxon>Metamycoplasmataceae</taxon>
        <taxon>Mesomycoplasma</taxon>
    </lineage>
</organism>
<evidence type="ECO:0000256" key="5">
    <source>
        <dbReference type="ARBA" id="ARBA00023002"/>
    </source>
</evidence>
<dbReference type="RefSeq" id="WP_099452069.1">
    <property type="nucleotide sequence ID" value="NZ_CP024161.1"/>
</dbReference>
<keyword evidence="7" id="KW-1015">Disulfide bond</keyword>
<name>A0ABN5DS71_9BACT</name>
<gene>
    <name evidence="12" type="ORF">CSW10_02880</name>
</gene>
<dbReference type="PROSITE" id="PS00076">
    <property type="entry name" value="PYRIDINE_REDOX_1"/>
    <property type="match status" value="1"/>
</dbReference>
<dbReference type="PRINTS" id="PR00411">
    <property type="entry name" value="PNDRDTASEI"/>
</dbReference>
<dbReference type="Gene3D" id="3.30.390.30">
    <property type="match status" value="1"/>
</dbReference>
<evidence type="ECO:0000256" key="9">
    <source>
        <dbReference type="RuleBase" id="RU003691"/>
    </source>
</evidence>
<evidence type="ECO:0000259" key="10">
    <source>
        <dbReference type="Pfam" id="PF02852"/>
    </source>
</evidence>
<evidence type="ECO:0000256" key="4">
    <source>
        <dbReference type="ARBA" id="ARBA00022827"/>
    </source>
</evidence>
<evidence type="ECO:0000256" key="1">
    <source>
        <dbReference type="ARBA" id="ARBA00001974"/>
    </source>
</evidence>
<evidence type="ECO:0000259" key="11">
    <source>
        <dbReference type="Pfam" id="PF07992"/>
    </source>
</evidence>
<evidence type="ECO:0000256" key="2">
    <source>
        <dbReference type="ARBA" id="ARBA00007532"/>
    </source>
</evidence>
<keyword evidence="3 9" id="KW-0285">Flavoprotein</keyword>
<dbReference type="SUPFAM" id="SSF51905">
    <property type="entry name" value="FAD/NAD(P)-binding domain"/>
    <property type="match status" value="1"/>
</dbReference>
<dbReference type="Pfam" id="PF07992">
    <property type="entry name" value="Pyr_redox_2"/>
    <property type="match status" value="1"/>
</dbReference>
<dbReference type="InterPro" id="IPR050151">
    <property type="entry name" value="Class-I_Pyr_Nuc-Dis_Oxidored"/>
</dbReference>
<keyword evidence="8 9" id="KW-0676">Redox-active center</keyword>
<evidence type="ECO:0000256" key="7">
    <source>
        <dbReference type="ARBA" id="ARBA00023157"/>
    </source>
</evidence>
<dbReference type="InterPro" id="IPR036188">
    <property type="entry name" value="FAD/NAD-bd_sf"/>
</dbReference>
<keyword evidence="5 9" id="KW-0560">Oxidoreductase</keyword>
<evidence type="ECO:0000313" key="13">
    <source>
        <dbReference type="Proteomes" id="UP000224629"/>
    </source>
</evidence>
<comment type="similarity">
    <text evidence="2 9">Belongs to the class-I pyridine nucleotide-disulfide oxidoreductase family.</text>
</comment>
<dbReference type="Gene3D" id="3.50.50.60">
    <property type="entry name" value="FAD/NAD(P)-binding domain"/>
    <property type="match status" value="2"/>
</dbReference>
<evidence type="ECO:0000256" key="8">
    <source>
        <dbReference type="ARBA" id="ARBA00023284"/>
    </source>
</evidence>
<evidence type="ECO:0000256" key="6">
    <source>
        <dbReference type="ARBA" id="ARBA00023027"/>
    </source>
</evidence>
<dbReference type="InterPro" id="IPR004099">
    <property type="entry name" value="Pyr_nucl-diS_OxRdtase_dimer"/>
</dbReference>
<feature type="domain" description="FAD/NAD(P)-binding" evidence="11">
    <location>
        <begin position="4"/>
        <end position="313"/>
    </location>
</feature>
<protein>
    <submittedName>
        <fullName evidence="12">Dihydrolipoyl dehydrogenase</fullName>
    </submittedName>
</protein>
<comment type="cofactor">
    <cofactor evidence="1">
        <name>FAD</name>
        <dbReference type="ChEBI" id="CHEBI:57692"/>
    </cofactor>
</comment>
<dbReference type="Pfam" id="PF02852">
    <property type="entry name" value="Pyr_redox_dim"/>
    <property type="match status" value="1"/>
</dbReference>
<dbReference type="InterPro" id="IPR023753">
    <property type="entry name" value="FAD/NAD-binding_dom"/>
</dbReference>
<dbReference type="PANTHER" id="PTHR22912">
    <property type="entry name" value="DISULFIDE OXIDOREDUCTASE"/>
    <property type="match status" value="1"/>
</dbReference>
<accession>A0ABN5DS71</accession>
<evidence type="ECO:0000313" key="12">
    <source>
        <dbReference type="EMBL" id="ATP59854.1"/>
    </source>
</evidence>
<dbReference type="PRINTS" id="PR00368">
    <property type="entry name" value="FADPNR"/>
</dbReference>
<dbReference type="InterPro" id="IPR001100">
    <property type="entry name" value="Pyr_nuc-diS_OxRdtase"/>
</dbReference>
<keyword evidence="6" id="KW-0520">NAD</keyword>
<dbReference type="NCBIfam" id="NF004945">
    <property type="entry name" value="PRK06292.2-3"/>
    <property type="match status" value="1"/>
</dbReference>
<feature type="domain" description="Pyridine nucleotide-disulphide oxidoreductase dimerisation" evidence="10">
    <location>
        <begin position="334"/>
        <end position="440"/>
    </location>
</feature>
<keyword evidence="13" id="KW-1185">Reference proteome</keyword>
<dbReference type="EMBL" id="CP024161">
    <property type="protein sequence ID" value="ATP59854.1"/>
    <property type="molecule type" value="Genomic_DNA"/>
</dbReference>
<evidence type="ECO:0000256" key="3">
    <source>
        <dbReference type="ARBA" id="ARBA00022630"/>
    </source>
</evidence>